<gene>
    <name evidence="1" type="ORF">NITLEN_10917</name>
</gene>
<accession>A0A330L244</accession>
<dbReference type="InParanoid" id="A0A330L244"/>
<sequence length="92" mass="10303">MIRSFKHKGLGRFFETGSKSGIQAQHAERVCLILAQLNAATSPRDMVLPGLDLHPLKGDRKGTWAVSVSGDWRLTFRFVGKDAEAVDYEDYH</sequence>
<dbReference type="InterPro" id="IPR035093">
    <property type="entry name" value="RelE/ParE_toxin_dom_sf"/>
</dbReference>
<dbReference type="RefSeq" id="WP_121988304.1">
    <property type="nucleotide sequence ID" value="NZ_OUNR01000001.1"/>
</dbReference>
<dbReference type="OrthoDB" id="9801102at2"/>
<dbReference type="Pfam" id="PF05015">
    <property type="entry name" value="HigB-like_toxin"/>
    <property type="match status" value="1"/>
</dbReference>
<dbReference type="PANTHER" id="PTHR40266:SF2">
    <property type="entry name" value="TOXIN HIGB-1"/>
    <property type="match status" value="1"/>
</dbReference>
<dbReference type="EMBL" id="OUNR01000001">
    <property type="protein sequence ID" value="SPP63831.1"/>
    <property type="molecule type" value="Genomic_DNA"/>
</dbReference>
<evidence type="ECO:0000313" key="1">
    <source>
        <dbReference type="EMBL" id="SPP63831.1"/>
    </source>
</evidence>
<protein>
    <submittedName>
        <fullName evidence="1">Peptidase</fullName>
    </submittedName>
</protein>
<reference evidence="2" key="1">
    <citation type="submission" date="2018-04" db="EMBL/GenBank/DDBJ databases">
        <authorList>
            <person name="Lucker S."/>
            <person name="Sakoula D."/>
        </authorList>
    </citation>
    <scope>NUCLEOTIDE SEQUENCE [LARGE SCALE GENOMIC DNA]</scope>
</reference>
<evidence type="ECO:0000313" key="2">
    <source>
        <dbReference type="Proteomes" id="UP000248168"/>
    </source>
</evidence>
<proteinExistence type="predicted"/>
<dbReference type="Gene3D" id="3.30.2310.20">
    <property type="entry name" value="RelE-like"/>
    <property type="match status" value="1"/>
</dbReference>
<dbReference type="SUPFAM" id="SSF143011">
    <property type="entry name" value="RelE-like"/>
    <property type="match status" value="1"/>
</dbReference>
<dbReference type="InterPro" id="IPR007711">
    <property type="entry name" value="HigB-1"/>
</dbReference>
<name>A0A330L244_9BACT</name>
<keyword evidence="2" id="KW-1185">Reference proteome</keyword>
<dbReference type="PANTHER" id="PTHR40266">
    <property type="entry name" value="TOXIN HIGB-1"/>
    <property type="match status" value="1"/>
</dbReference>
<dbReference type="AlphaFoldDB" id="A0A330L244"/>
<organism evidence="1 2">
    <name type="scientific">Nitrospira lenta</name>
    <dbReference type="NCBI Taxonomy" id="1436998"/>
    <lineage>
        <taxon>Bacteria</taxon>
        <taxon>Pseudomonadati</taxon>
        <taxon>Nitrospirota</taxon>
        <taxon>Nitrospiria</taxon>
        <taxon>Nitrospirales</taxon>
        <taxon>Nitrospiraceae</taxon>
        <taxon>Nitrospira</taxon>
    </lineage>
</organism>
<dbReference type="Proteomes" id="UP000248168">
    <property type="component" value="Unassembled WGS sequence"/>
</dbReference>